<evidence type="ECO:0000313" key="2">
    <source>
        <dbReference type="EMBL" id="CAG6723218.1"/>
    </source>
</evidence>
<name>A0A8D8VEX7_9HEMI</name>
<dbReference type="EMBL" id="HBUF01365267">
    <property type="protein sequence ID" value="CAG6723218.1"/>
    <property type="molecule type" value="Transcribed_RNA"/>
</dbReference>
<keyword evidence="1" id="KW-1133">Transmembrane helix</keyword>
<dbReference type="AlphaFoldDB" id="A0A8D8VEX7"/>
<feature type="transmembrane region" description="Helical" evidence="1">
    <location>
        <begin position="112"/>
        <end position="142"/>
    </location>
</feature>
<proteinExistence type="predicted"/>
<sequence length="166" mass="19837">MREKQVLDFTKELNCKIPTSCQKQLYPHPPALKFRILVVNLVISTLSTRVLSNNSLEIPRYDKKNREKKYPRYFEISNNNKKFLFRKIIYFLFFYYYLLLLSIIFFRRFEEISLSILSSSFCYLLPFDCGSVTSPITILLLTSSNFIEIIIMDRYNTINFKNITYS</sequence>
<evidence type="ECO:0000256" key="1">
    <source>
        <dbReference type="SAM" id="Phobius"/>
    </source>
</evidence>
<accession>A0A8D8VEX7</accession>
<protein>
    <submittedName>
        <fullName evidence="2">Uncharacterized protein</fullName>
    </submittedName>
</protein>
<keyword evidence="1" id="KW-0472">Membrane</keyword>
<organism evidence="2">
    <name type="scientific">Cacopsylla melanoneura</name>
    <dbReference type="NCBI Taxonomy" id="428564"/>
    <lineage>
        <taxon>Eukaryota</taxon>
        <taxon>Metazoa</taxon>
        <taxon>Ecdysozoa</taxon>
        <taxon>Arthropoda</taxon>
        <taxon>Hexapoda</taxon>
        <taxon>Insecta</taxon>
        <taxon>Pterygota</taxon>
        <taxon>Neoptera</taxon>
        <taxon>Paraneoptera</taxon>
        <taxon>Hemiptera</taxon>
        <taxon>Sternorrhyncha</taxon>
        <taxon>Psylloidea</taxon>
        <taxon>Psyllidae</taxon>
        <taxon>Psyllinae</taxon>
        <taxon>Cacopsylla</taxon>
    </lineage>
</organism>
<reference evidence="2" key="1">
    <citation type="submission" date="2021-05" db="EMBL/GenBank/DDBJ databases">
        <authorList>
            <person name="Alioto T."/>
            <person name="Alioto T."/>
            <person name="Gomez Garrido J."/>
        </authorList>
    </citation>
    <scope>NUCLEOTIDE SEQUENCE</scope>
</reference>
<keyword evidence="1" id="KW-0812">Transmembrane</keyword>
<feature type="transmembrane region" description="Helical" evidence="1">
    <location>
        <begin position="88"/>
        <end position="106"/>
    </location>
</feature>